<evidence type="ECO:0000313" key="1">
    <source>
        <dbReference type="EMBL" id="MPM52982.1"/>
    </source>
</evidence>
<protein>
    <submittedName>
        <fullName evidence="1">Uncharacterized protein</fullName>
    </submittedName>
</protein>
<sequence>MGVLGDHPFLLRGRDSRFIKKALGFCPSKYRLTQINAVIEDRADGGGMPVKRLSPVITVLVVIRIVLIKIRLRVQNTALPQDFCHSHIADAIGKHLEDLTHNVCGRRINDQFVPVVRIFAIPKRCAAADKHSGFRPRPVCRLCFAGRLPCVEGIDDVGEWKNEIIDAVF</sequence>
<comment type="caution">
    <text evidence="1">The sequence shown here is derived from an EMBL/GenBank/DDBJ whole genome shotgun (WGS) entry which is preliminary data.</text>
</comment>
<organism evidence="1">
    <name type="scientific">bioreactor metagenome</name>
    <dbReference type="NCBI Taxonomy" id="1076179"/>
    <lineage>
        <taxon>unclassified sequences</taxon>
        <taxon>metagenomes</taxon>
        <taxon>ecological metagenomes</taxon>
    </lineage>
</organism>
<gene>
    <name evidence="1" type="ORF">SDC9_99746</name>
</gene>
<name>A0A645AID4_9ZZZZ</name>
<dbReference type="EMBL" id="VSSQ01014116">
    <property type="protein sequence ID" value="MPM52982.1"/>
    <property type="molecule type" value="Genomic_DNA"/>
</dbReference>
<dbReference type="AlphaFoldDB" id="A0A645AID4"/>
<proteinExistence type="predicted"/>
<accession>A0A645AID4</accession>
<reference evidence="1" key="1">
    <citation type="submission" date="2019-08" db="EMBL/GenBank/DDBJ databases">
        <authorList>
            <person name="Kucharzyk K."/>
            <person name="Murdoch R.W."/>
            <person name="Higgins S."/>
            <person name="Loffler F."/>
        </authorList>
    </citation>
    <scope>NUCLEOTIDE SEQUENCE</scope>
</reference>